<dbReference type="KEGG" id="mmil:sm9_1212"/>
<dbReference type="InterPro" id="IPR013986">
    <property type="entry name" value="DExx_box_DNA_helicase_dom_sf"/>
</dbReference>
<evidence type="ECO:0000256" key="14">
    <source>
        <dbReference type="ARBA" id="ARBA00048988"/>
    </source>
</evidence>
<evidence type="ECO:0000256" key="1">
    <source>
        <dbReference type="ARBA" id="ARBA00009922"/>
    </source>
</evidence>
<keyword evidence="7" id="KW-0269">Exonuclease</keyword>
<keyword evidence="11" id="KW-0413">Isomerase</keyword>
<dbReference type="SUPFAM" id="SSF52980">
    <property type="entry name" value="Restriction endonuclease-like"/>
    <property type="match status" value="1"/>
</dbReference>
<evidence type="ECO:0000256" key="11">
    <source>
        <dbReference type="ARBA" id="ARBA00023235"/>
    </source>
</evidence>
<evidence type="ECO:0000256" key="13">
    <source>
        <dbReference type="ARBA" id="ARBA00034808"/>
    </source>
</evidence>
<dbReference type="GeneID" id="26736174"/>
<comment type="catalytic activity">
    <reaction evidence="14">
        <text>ATP + H2O = ADP + phosphate + H(+)</text>
        <dbReference type="Rhea" id="RHEA:13065"/>
        <dbReference type="ChEBI" id="CHEBI:15377"/>
        <dbReference type="ChEBI" id="CHEBI:15378"/>
        <dbReference type="ChEBI" id="CHEBI:30616"/>
        <dbReference type="ChEBI" id="CHEBI:43474"/>
        <dbReference type="ChEBI" id="CHEBI:456216"/>
        <dbReference type="EC" id="5.6.2.4"/>
    </reaction>
</comment>
<evidence type="ECO:0000259" key="16">
    <source>
        <dbReference type="PROSITE" id="PS51198"/>
    </source>
</evidence>
<evidence type="ECO:0000313" key="18">
    <source>
        <dbReference type="EMBL" id="ALT68994.1"/>
    </source>
</evidence>
<dbReference type="GO" id="GO:0000725">
    <property type="term" value="P:recombinational repair"/>
    <property type="evidence" value="ECO:0007669"/>
    <property type="project" value="TreeGrafter"/>
</dbReference>
<dbReference type="Gene3D" id="3.40.50.300">
    <property type="entry name" value="P-loop containing nucleotide triphosphate hydrolases"/>
    <property type="match status" value="4"/>
</dbReference>
<keyword evidence="8 15" id="KW-0067">ATP-binding</keyword>
<dbReference type="Pfam" id="PF13361">
    <property type="entry name" value="UvrD_C"/>
    <property type="match status" value="1"/>
</dbReference>
<keyword evidence="3 15" id="KW-0547">Nucleotide-binding</keyword>
<dbReference type="PATRIC" id="fig|230361.4.peg.1255"/>
<dbReference type="EMBL" id="CP011266">
    <property type="protein sequence ID" value="ALT68994.1"/>
    <property type="molecule type" value="Genomic_DNA"/>
</dbReference>
<gene>
    <name evidence="18" type="ORF">sm9_1212</name>
</gene>
<evidence type="ECO:0000259" key="17">
    <source>
        <dbReference type="PROSITE" id="PS51217"/>
    </source>
</evidence>
<dbReference type="Gene3D" id="1.10.10.160">
    <property type="match status" value="1"/>
</dbReference>
<dbReference type="CDD" id="cd17932">
    <property type="entry name" value="DEXQc_UvrD"/>
    <property type="match status" value="1"/>
</dbReference>
<protein>
    <recommendedName>
        <fullName evidence="13">DNA 3'-5' helicase</fullName>
        <ecNumber evidence="13">5.6.2.4</ecNumber>
    </recommendedName>
</protein>
<evidence type="ECO:0000256" key="5">
    <source>
        <dbReference type="ARBA" id="ARBA00022801"/>
    </source>
</evidence>
<proteinExistence type="inferred from homology"/>
<dbReference type="PROSITE" id="PS51198">
    <property type="entry name" value="UVRD_HELICASE_ATP_BIND"/>
    <property type="match status" value="1"/>
</dbReference>
<feature type="binding site" evidence="15">
    <location>
        <begin position="25"/>
        <end position="32"/>
    </location>
    <ligand>
        <name>ATP</name>
        <dbReference type="ChEBI" id="CHEBI:30616"/>
    </ligand>
</feature>
<dbReference type="GO" id="GO:0005524">
    <property type="term" value="F:ATP binding"/>
    <property type="evidence" value="ECO:0007669"/>
    <property type="project" value="UniProtKB-UniRule"/>
</dbReference>
<keyword evidence="2" id="KW-0540">Nuclease</keyword>
<evidence type="ECO:0000256" key="4">
    <source>
        <dbReference type="ARBA" id="ARBA00022763"/>
    </source>
</evidence>
<dbReference type="InterPro" id="IPR027417">
    <property type="entry name" value="P-loop_NTPase"/>
</dbReference>
<dbReference type="Pfam" id="PF00580">
    <property type="entry name" value="UvrD-helicase"/>
    <property type="match status" value="1"/>
</dbReference>
<dbReference type="PROSITE" id="PS51217">
    <property type="entry name" value="UVRD_HELICASE_CTER"/>
    <property type="match status" value="1"/>
</dbReference>
<dbReference type="AlphaFoldDB" id="A0A0U2V3F5"/>
<evidence type="ECO:0000256" key="12">
    <source>
        <dbReference type="ARBA" id="ARBA00034617"/>
    </source>
</evidence>
<dbReference type="InterPro" id="IPR000212">
    <property type="entry name" value="DNA_helicase_UvrD/REP"/>
</dbReference>
<keyword evidence="6 15" id="KW-0347">Helicase</keyword>
<dbReference type="InterPro" id="IPR038726">
    <property type="entry name" value="PDDEXK_AddAB-type"/>
</dbReference>
<evidence type="ECO:0000256" key="3">
    <source>
        <dbReference type="ARBA" id="ARBA00022741"/>
    </source>
</evidence>
<evidence type="ECO:0000256" key="15">
    <source>
        <dbReference type="PROSITE-ProRule" id="PRU00560"/>
    </source>
</evidence>
<evidence type="ECO:0000256" key="8">
    <source>
        <dbReference type="ARBA" id="ARBA00022840"/>
    </source>
</evidence>
<dbReference type="GO" id="GO:0003677">
    <property type="term" value="F:DNA binding"/>
    <property type="evidence" value="ECO:0007669"/>
    <property type="project" value="UniProtKB-KW"/>
</dbReference>
<keyword evidence="4" id="KW-0227">DNA damage</keyword>
<dbReference type="Proteomes" id="UP000067738">
    <property type="component" value="Chromosome"/>
</dbReference>
<sequence length="1026" mass="118477">MAIELNEEQKTIVEYDGDKFLSVQAGPGSGKTRVIVEKVKYMVKELGVKPESFLIITFSTKAADELKDRLIEGEIPASDVQKMQISTIHSFCLKILEDTGTVGLDIIAEGDKQNLFIKKHLKDLGFEKESHLRSYEIDKVIGKYDEYSTFNVDTERLADYLEDNFPVSSDFVEFVSTYMDENDGAFPADEIKEIDKANENTVFKDSYNNAKQIQIAKSFKTYLDLLERENSIDYNQMQIKALKKMDEGYMPPYTNILIDEFQDTDPVQMQLFKKFIESDETDSFTVVGDINQSIYGFRGSNKNYFKVLLDEYSDKFLEVFLSTNYRSTAEIIDFSQDFIMPHHESEDDFITAKCGSGKTNEVYYMTSEDKKAEAQNILDVIRHITEDEKMMLSDIGILLRSVKSSSSCFNTLIELFEKNDINYQVRGTGDLAENDDLKYILTLMYHLIQDDDPYYTFVPRETSDWLNLKTLTGENALFELSDDTKSILNELQDRFEKEVIEMDKTVCSENDGWGRGIKKFNGIFTKDNKRKDEVFSRVKKPILSDENLVKYSVTDENDLVFFKKLNELKVKVNAEKYYERPTVSEVYFELLCDITGYLDYDLVVNDEETVNNLTAIIPSISVYGEVMYDRSLRGAFWFIKNSLKKLDSYKPDEDAVQIMTVHKSKGLEFPVVILASLRENGFPTAFKEVDVESVEYIPEEFLGFDKYDGDAESSHIEEEERVIYVAKTRAEDELILSSIGEAPECVGDVITMNEYCRQIDLSDMEINILNPSHVDEEDEIINLSFTALENYNECPFKYKLSNELGLNVGQKKEIDDGIFIHSALEIVNKKIKANDNEYVGDEEVSRTVELLFEKANLKFKEEQPDKYNVKLETITKDVIRYYHEVGNDLFIVNSEYPFYIKGENYTFSGIVDLIYEKDGKLGILDYKNTSLVGKEFLAKYRKQLHFYVMALRDENKEFDGHKIDEIQIYAIKYKKGNKLFSFDIDDDYIEELKVELRETAEKIRNDQFAAECADCSGCSYKKICGK</sequence>
<feature type="domain" description="UvrD-like helicase C-terminal" evidence="17">
    <location>
        <begin position="329"/>
        <end position="666"/>
    </location>
</feature>
<keyword evidence="5 15" id="KW-0378">Hydrolase</keyword>
<comment type="catalytic activity">
    <reaction evidence="12">
        <text>Couples ATP hydrolysis with the unwinding of duplex DNA by translocating in the 3'-5' direction.</text>
        <dbReference type="EC" id="5.6.2.4"/>
    </reaction>
</comment>
<dbReference type="RefSeq" id="WP_058739269.1">
    <property type="nucleotide sequence ID" value="NZ_CP011266.1"/>
</dbReference>
<evidence type="ECO:0000256" key="9">
    <source>
        <dbReference type="ARBA" id="ARBA00023125"/>
    </source>
</evidence>
<dbReference type="OrthoDB" id="203178at2157"/>
<keyword evidence="9" id="KW-0238">DNA-binding</keyword>
<evidence type="ECO:0000256" key="2">
    <source>
        <dbReference type="ARBA" id="ARBA00022722"/>
    </source>
</evidence>
<dbReference type="InterPro" id="IPR014017">
    <property type="entry name" value="DNA_helicase_UvrD-like_C"/>
</dbReference>
<evidence type="ECO:0000256" key="10">
    <source>
        <dbReference type="ARBA" id="ARBA00023204"/>
    </source>
</evidence>
<dbReference type="Gene3D" id="3.90.320.10">
    <property type="match status" value="1"/>
</dbReference>
<dbReference type="GO" id="GO:0004527">
    <property type="term" value="F:exonuclease activity"/>
    <property type="evidence" value="ECO:0007669"/>
    <property type="project" value="UniProtKB-KW"/>
</dbReference>
<dbReference type="EC" id="5.6.2.4" evidence="13"/>
<dbReference type="SUPFAM" id="SSF52540">
    <property type="entry name" value="P-loop containing nucleoside triphosphate hydrolases"/>
    <property type="match status" value="1"/>
</dbReference>
<evidence type="ECO:0000313" key="19">
    <source>
        <dbReference type="Proteomes" id="UP000067738"/>
    </source>
</evidence>
<dbReference type="InterPro" id="IPR011335">
    <property type="entry name" value="Restrct_endonuc-II-like"/>
</dbReference>
<accession>A0A0U2V3F5</accession>
<feature type="domain" description="UvrD-like helicase ATP-binding" evidence="16">
    <location>
        <begin position="4"/>
        <end position="328"/>
    </location>
</feature>
<evidence type="ECO:0000256" key="6">
    <source>
        <dbReference type="ARBA" id="ARBA00022806"/>
    </source>
</evidence>
<dbReference type="PANTHER" id="PTHR11070">
    <property type="entry name" value="UVRD / RECB / PCRA DNA HELICASE FAMILY MEMBER"/>
    <property type="match status" value="1"/>
</dbReference>
<dbReference type="InterPro" id="IPR011604">
    <property type="entry name" value="PDDEXK-like_dom_sf"/>
</dbReference>
<comment type="similarity">
    <text evidence="1">Belongs to the helicase family. UvrD subfamily.</text>
</comment>
<dbReference type="GO" id="GO:0043138">
    <property type="term" value="F:3'-5' DNA helicase activity"/>
    <property type="evidence" value="ECO:0007669"/>
    <property type="project" value="UniProtKB-EC"/>
</dbReference>
<dbReference type="InterPro" id="IPR014016">
    <property type="entry name" value="UvrD-like_ATP-bd"/>
</dbReference>
<dbReference type="PANTHER" id="PTHR11070:SF2">
    <property type="entry name" value="ATP-DEPENDENT DNA HELICASE SRS2"/>
    <property type="match status" value="1"/>
</dbReference>
<name>A0A0U2V3F5_9EURY</name>
<evidence type="ECO:0000256" key="7">
    <source>
        <dbReference type="ARBA" id="ARBA00022839"/>
    </source>
</evidence>
<organism evidence="18 19">
    <name type="scientific">Methanobrevibacter millerae</name>
    <dbReference type="NCBI Taxonomy" id="230361"/>
    <lineage>
        <taxon>Archaea</taxon>
        <taxon>Methanobacteriati</taxon>
        <taxon>Methanobacteriota</taxon>
        <taxon>Methanomada group</taxon>
        <taxon>Methanobacteria</taxon>
        <taxon>Methanobacteriales</taxon>
        <taxon>Methanobacteriaceae</taxon>
        <taxon>Methanobrevibacter</taxon>
    </lineage>
</organism>
<reference evidence="18 19" key="1">
    <citation type="submission" date="2015-04" db="EMBL/GenBank/DDBJ databases">
        <title>The complete genome sequence of the rumen methanogen Methanobrevibacter millerae SM9.</title>
        <authorList>
            <person name="Leahy S.C."/>
            <person name="Kelly W.J."/>
            <person name="Pacheco D.M."/>
            <person name="Li D."/>
            <person name="Altermann E."/>
            <person name="Attwood G.T."/>
        </authorList>
    </citation>
    <scope>NUCLEOTIDE SEQUENCE [LARGE SCALE GENOMIC DNA]</scope>
    <source>
        <strain evidence="18 19">SM9</strain>
    </source>
</reference>
<dbReference type="Pfam" id="PF12705">
    <property type="entry name" value="PDDEXK_1"/>
    <property type="match status" value="1"/>
</dbReference>
<keyword evidence="19" id="KW-1185">Reference proteome</keyword>
<keyword evidence="10" id="KW-0234">DNA repair</keyword>